<sequence length="320" mass="33787">MVYFLKNFNLGNRKMTQKLLLALPAALSRAACGGGGGDEATTTPAQAQYSYTTSSPNWTTTLPANLSVYAEQDGTNVTSSQKITNVEFKQWNATRGGHDQIDIQIDGEIITLNWDANNREHYGTHDGRTYAYIGDPITDGDPNAPETVADLIYLVAANSTNTAIFEDIAAGVVGFETPDAVVAAATGTANYSGGGEIFYLTANAWEVSETQANFAVDFNTSTISGAIDVDDPVVRSQTTAPYTYTFATISVPTTALTGNGFSAQPTVTVNNPGANTYTFSNETINGTFYGDSSDVLAGTLSADYTVNGTAGVAVGNYWAR</sequence>
<evidence type="ECO:0000259" key="2">
    <source>
        <dbReference type="Pfam" id="PF01298"/>
    </source>
</evidence>
<dbReference type="AlphaFoldDB" id="A0AAN0VIY9"/>
<dbReference type="SUPFAM" id="SSF56925">
    <property type="entry name" value="OMPA-like"/>
    <property type="match status" value="1"/>
</dbReference>
<protein>
    <recommendedName>
        <fullName evidence="2">Transferrin-binding protein B C-lobe/N-lobe beta-barrel domain-containing protein</fullName>
    </recommendedName>
</protein>
<keyword evidence="1" id="KW-0732">Signal</keyword>
<organism evidence="3 4">
    <name type="scientific">Planktomarina temperata RCA23</name>
    <dbReference type="NCBI Taxonomy" id="666509"/>
    <lineage>
        <taxon>Bacteria</taxon>
        <taxon>Pseudomonadati</taxon>
        <taxon>Pseudomonadota</taxon>
        <taxon>Alphaproteobacteria</taxon>
        <taxon>Rhodobacterales</taxon>
        <taxon>Paracoccaceae</taxon>
        <taxon>Planktomarina</taxon>
    </lineage>
</organism>
<dbReference type="Gene3D" id="2.40.160.90">
    <property type="match status" value="1"/>
</dbReference>
<proteinExistence type="predicted"/>
<dbReference type="Pfam" id="PF01298">
    <property type="entry name" value="TbpB_B_D"/>
    <property type="match status" value="1"/>
</dbReference>
<feature type="domain" description="Transferrin-binding protein B C-lobe/N-lobe beta-barrel" evidence="2">
    <location>
        <begin position="186"/>
        <end position="312"/>
    </location>
</feature>
<name>A0AAN0VIY9_9RHOB</name>
<evidence type="ECO:0000256" key="1">
    <source>
        <dbReference type="SAM" id="SignalP"/>
    </source>
</evidence>
<dbReference type="EMBL" id="CP003984">
    <property type="protein sequence ID" value="AII87609.1"/>
    <property type="molecule type" value="Genomic_DNA"/>
</dbReference>
<dbReference type="Proteomes" id="UP000028680">
    <property type="component" value="Chromosome"/>
</dbReference>
<gene>
    <name evidence="3" type="ORF">RCA23_c20780</name>
</gene>
<feature type="signal peptide" evidence="1">
    <location>
        <begin position="1"/>
        <end position="33"/>
    </location>
</feature>
<accession>A0AAN0VIY9</accession>
<keyword evidence="4" id="KW-1185">Reference proteome</keyword>
<feature type="chain" id="PRO_5042825847" description="Transferrin-binding protein B C-lobe/N-lobe beta-barrel domain-containing protein" evidence="1">
    <location>
        <begin position="34"/>
        <end position="320"/>
    </location>
</feature>
<evidence type="ECO:0000313" key="3">
    <source>
        <dbReference type="EMBL" id="AII87609.1"/>
    </source>
</evidence>
<dbReference type="KEGG" id="ptp:RCA23_c20780"/>
<dbReference type="InterPro" id="IPR001677">
    <property type="entry name" value="TbpB_B_D"/>
</dbReference>
<evidence type="ECO:0000313" key="4">
    <source>
        <dbReference type="Proteomes" id="UP000028680"/>
    </source>
</evidence>
<dbReference type="InterPro" id="IPR011250">
    <property type="entry name" value="OMP/PagP_B-barrel"/>
</dbReference>
<reference evidence="3 4" key="1">
    <citation type="journal article" date="2014" name="ISME J.">
        <title>Adaptation of an abundant Roseobacter RCA organism to pelagic systems revealed by genomic and transcriptomic analyses.</title>
        <authorList>
            <person name="Voget S."/>
            <person name="Wemheuer B."/>
            <person name="Brinkhoff T."/>
            <person name="Vollmers J."/>
            <person name="Dietrich S."/>
            <person name="Giebel H.A."/>
            <person name="Beardsley C."/>
            <person name="Sardemann C."/>
            <person name="Bakenhus I."/>
            <person name="Billerbeck S."/>
            <person name="Daniel R."/>
            <person name="Simon M."/>
        </authorList>
    </citation>
    <scope>NUCLEOTIDE SEQUENCE [LARGE SCALE GENOMIC DNA]</scope>
    <source>
        <strain evidence="3 4">RCA23</strain>
    </source>
</reference>